<accession>A0ABV0SXS1</accession>
<name>A0ABV0SXS1_9TELE</name>
<evidence type="ECO:0000313" key="2">
    <source>
        <dbReference type="Proteomes" id="UP001482620"/>
    </source>
</evidence>
<sequence length="104" mass="12343">MLMPPTGQYCTLGNEGLVKRKSYDNFSRPIIGKRGKKTHMQFYMALWLYTGIKSCRRLVVIVWKQTPKKQQKLVDQYLKDCRKQSLCHFTFNKKKSAFVNNRHL</sequence>
<evidence type="ECO:0000313" key="1">
    <source>
        <dbReference type="EMBL" id="MEQ2225059.1"/>
    </source>
</evidence>
<protein>
    <submittedName>
        <fullName evidence="1">Uncharacterized protein</fullName>
    </submittedName>
</protein>
<gene>
    <name evidence="1" type="ORF">ILYODFUR_013615</name>
</gene>
<comment type="caution">
    <text evidence="1">The sequence shown here is derived from an EMBL/GenBank/DDBJ whole genome shotgun (WGS) entry which is preliminary data.</text>
</comment>
<reference evidence="1 2" key="1">
    <citation type="submission" date="2021-06" db="EMBL/GenBank/DDBJ databases">
        <authorList>
            <person name="Palmer J.M."/>
        </authorList>
    </citation>
    <scope>NUCLEOTIDE SEQUENCE [LARGE SCALE GENOMIC DNA]</scope>
    <source>
        <strain evidence="2">if_2019</strain>
        <tissue evidence="1">Muscle</tissue>
    </source>
</reference>
<proteinExistence type="predicted"/>
<organism evidence="1 2">
    <name type="scientific">Ilyodon furcidens</name>
    <name type="common">goldbreast splitfin</name>
    <dbReference type="NCBI Taxonomy" id="33524"/>
    <lineage>
        <taxon>Eukaryota</taxon>
        <taxon>Metazoa</taxon>
        <taxon>Chordata</taxon>
        <taxon>Craniata</taxon>
        <taxon>Vertebrata</taxon>
        <taxon>Euteleostomi</taxon>
        <taxon>Actinopterygii</taxon>
        <taxon>Neopterygii</taxon>
        <taxon>Teleostei</taxon>
        <taxon>Neoteleostei</taxon>
        <taxon>Acanthomorphata</taxon>
        <taxon>Ovalentaria</taxon>
        <taxon>Atherinomorphae</taxon>
        <taxon>Cyprinodontiformes</taxon>
        <taxon>Goodeidae</taxon>
        <taxon>Ilyodon</taxon>
    </lineage>
</organism>
<dbReference type="Proteomes" id="UP001482620">
    <property type="component" value="Unassembled WGS sequence"/>
</dbReference>
<keyword evidence="2" id="KW-1185">Reference proteome</keyword>
<dbReference type="EMBL" id="JAHRIQ010012699">
    <property type="protein sequence ID" value="MEQ2225059.1"/>
    <property type="molecule type" value="Genomic_DNA"/>
</dbReference>